<accession>A3MTM5</accession>
<keyword evidence="2" id="KW-1185">Reference proteome</keyword>
<evidence type="ECO:0000313" key="1">
    <source>
        <dbReference type="EMBL" id="ABO07992.1"/>
    </source>
</evidence>
<dbReference type="EMBL" id="CP000561">
    <property type="protein sequence ID" value="ABO07992.1"/>
    <property type="molecule type" value="Genomic_DNA"/>
</dbReference>
<protein>
    <submittedName>
        <fullName evidence="1">Uncharacterized protein</fullName>
    </submittedName>
</protein>
<evidence type="ECO:0000313" key="2">
    <source>
        <dbReference type="Proteomes" id="UP000001431"/>
    </source>
</evidence>
<dbReference type="eggNOG" id="arCOG05531">
    <property type="taxonomic scope" value="Archaea"/>
</dbReference>
<dbReference type="KEGG" id="pcl:Pcal_0565"/>
<proteinExistence type="predicted"/>
<name>A3MTM5_PYRCJ</name>
<dbReference type="HOGENOM" id="CLU_1881158_0_0_2"/>
<organism evidence="1 2">
    <name type="scientific">Pyrobaculum calidifontis (strain DSM 21063 / JCM 11548 / VA1)</name>
    <dbReference type="NCBI Taxonomy" id="410359"/>
    <lineage>
        <taxon>Archaea</taxon>
        <taxon>Thermoproteota</taxon>
        <taxon>Thermoprotei</taxon>
        <taxon>Thermoproteales</taxon>
        <taxon>Thermoproteaceae</taxon>
        <taxon>Pyrobaculum</taxon>
    </lineage>
</organism>
<sequence>MNTNNNKLRIHITIYSSTLNSDMIMLKSKKSSIIKNIPSQRKNVYLSKLKNTKKVIRVKIVNIYGRRIEIDKEVYKSGWLVFPRHRYAAGVVLFGKFGIVSAPSLPSTSALFVPLDLPIIHLLDVVVDDFY</sequence>
<reference evidence="1" key="1">
    <citation type="submission" date="2007-02" db="EMBL/GenBank/DDBJ databases">
        <title>Complete sequence of Pyrobaculum calidifontis JCM 11548.</title>
        <authorList>
            <consortium name="US DOE Joint Genome Institute"/>
            <person name="Copeland A."/>
            <person name="Lucas S."/>
            <person name="Lapidus A."/>
            <person name="Barry K."/>
            <person name="Glavina del Rio T."/>
            <person name="Dalin E."/>
            <person name="Tice H."/>
            <person name="Pitluck S."/>
            <person name="Chain P."/>
            <person name="Malfatti S."/>
            <person name="Shin M."/>
            <person name="Vergez L."/>
            <person name="Schmutz J."/>
            <person name="Larimer F."/>
            <person name="Land M."/>
            <person name="Hauser L."/>
            <person name="Kyrpides N."/>
            <person name="Mikhailova N."/>
            <person name="Cozen A.E."/>
            <person name="Fitz-Gibbon S.T."/>
            <person name="House C.H."/>
            <person name="Saltikov C."/>
            <person name="Lowe T.M."/>
            <person name="Richardson P."/>
        </authorList>
    </citation>
    <scope>NUCLEOTIDE SEQUENCE [LARGE SCALE GENOMIC DNA]</scope>
    <source>
        <strain evidence="1">JCM 11548</strain>
    </source>
</reference>
<dbReference type="AlphaFoldDB" id="A3MTM5"/>
<gene>
    <name evidence="1" type="ordered locus">Pcal_0565</name>
</gene>
<dbReference type="Proteomes" id="UP000001431">
    <property type="component" value="Chromosome"/>
</dbReference>